<evidence type="ECO:0000313" key="2">
    <source>
        <dbReference type="EMBL" id="KAL0067902.1"/>
    </source>
</evidence>
<proteinExistence type="inferred from homology"/>
<dbReference type="Proteomes" id="UP001437256">
    <property type="component" value="Unassembled WGS sequence"/>
</dbReference>
<dbReference type="InterPro" id="IPR051053">
    <property type="entry name" value="ECH/Chromodomain_protein"/>
</dbReference>
<accession>A0ABR3A5T9</accession>
<comment type="caution">
    <text evidence="2">The sequence shown here is derived from an EMBL/GenBank/DDBJ whole genome shotgun (WGS) entry which is preliminary data.</text>
</comment>
<gene>
    <name evidence="2" type="ORF">AAF712_005070</name>
</gene>
<sequence length="310" mass="34460">MALPDYTALALKDLKTYLDEGVLVVLIDRAKHKNTFNGNIADELQEVFELADRDHRVRVVILSAEHTAAAYCSGADISGGWSALWDKDDQQEGGLAHRDGGGKVTLTIYNCRKITIAAVNGHAVGFRSLVTFIAGVGMTALQLPFDLRFVWAGAKLTFPFIRRGIVPEAASSYLLPRLIGQSRASSLFLTGGTFSPNSPQIQSLYHDILPTREEVFPKALALAKELAVHAAPKSVTYTKGLIQHPGDNIEENHLLDSRAIKILASGKDAAEGARSFFERRPPRWQDTSEDKEEWYPWWKRVDVRHRRSKL</sequence>
<evidence type="ECO:0000256" key="1">
    <source>
        <dbReference type="ARBA" id="ARBA00005254"/>
    </source>
</evidence>
<dbReference type="InterPro" id="IPR029045">
    <property type="entry name" value="ClpP/crotonase-like_dom_sf"/>
</dbReference>
<protein>
    <submittedName>
        <fullName evidence="2">Uncharacterized protein</fullName>
    </submittedName>
</protein>
<dbReference type="EMBL" id="JBBXMP010000022">
    <property type="protein sequence ID" value="KAL0067902.1"/>
    <property type="molecule type" value="Genomic_DNA"/>
</dbReference>
<dbReference type="InterPro" id="IPR001753">
    <property type="entry name" value="Enoyl-CoA_hydra/iso"/>
</dbReference>
<dbReference type="PANTHER" id="PTHR43684:SF4">
    <property type="entry name" value="ENOYL-COA HYDRATASE_ISOMERASE FAMILY PROTEIN (AFU_ORTHOLOGUE AFUA_1G01890)"/>
    <property type="match status" value="1"/>
</dbReference>
<dbReference type="InterPro" id="IPR014748">
    <property type="entry name" value="Enoyl-CoA_hydra_C"/>
</dbReference>
<dbReference type="SUPFAM" id="SSF52096">
    <property type="entry name" value="ClpP/crotonase"/>
    <property type="match status" value="1"/>
</dbReference>
<dbReference type="Gene3D" id="1.10.12.10">
    <property type="entry name" value="Lyase 2-enoyl-coa Hydratase, Chain A, domain 2"/>
    <property type="match status" value="1"/>
</dbReference>
<reference evidence="2 3" key="1">
    <citation type="submission" date="2024-05" db="EMBL/GenBank/DDBJ databases">
        <title>A draft genome resource for the thread blight pathogen Marasmius tenuissimus strain MS-2.</title>
        <authorList>
            <person name="Yulfo-Soto G.E."/>
            <person name="Baruah I.K."/>
            <person name="Amoako-Attah I."/>
            <person name="Bukari Y."/>
            <person name="Meinhardt L.W."/>
            <person name="Bailey B.A."/>
            <person name="Cohen S.P."/>
        </authorList>
    </citation>
    <scope>NUCLEOTIDE SEQUENCE [LARGE SCALE GENOMIC DNA]</scope>
    <source>
        <strain evidence="2 3">MS-2</strain>
    </source>
</reference>
<dbReference type="CDD" id="cd06558">
    <property type="entry name" value="crotonase-like"/>
    <property type="match status" value="1"/>
</dbReference>
<evidence type="ECO:0000313" key="3">
    <source>
        <dbReference type="Proteomes" id="UP001437256"/>
    </source>
</evidence>
<name>A0ABR3A5T9_9AGAR</name>
<comment type="similarity">
    <text evidence="1">Belongs to the enoyl-CoA hydratase/isomerase family.</text>
</comment>
<dbReference type="PANTHER" id="PTHR43684">
    <property type="match status" value="1"/>
</dbReference>
<dbReference type="Gene3D" id="3.90.226.10">
    <property type="entry name" value="2-enoyl-CoA Hydratase, Chain A, domain 1"/>
    <property type="match status" value="1"/>
</dbReference>
<dbReference type="Pfam" id="PF00378">
    <property type="entry name" value="ECH_1"/>
    <property type="match status" value="1"/>
</dbReference>
<organism evidence="2 3">
    <name type="scientific">Marasmius tenuissimus</name>
    <dbReference type="NCBI Taxonomy" id="585030"/>
    <lineage>
        <taxon>Eukaryota</taxon>
        <taxon>Fungi</taxon>
        <taxon>Dikarya</taxon>
        <taxon>Basidiomycota</taxon>
        <taxon>Agaricomycotina</taxon>
        <taxon>Agaricomycetes</taxon>
        <taxon>Agaricomycetidae</taxon>
        <taxon>Agaricales</taxon>
        <taxon>Marasmiineae</taxon>
        <taxon>Marasmiaceae</taxon>
        <taxon>Marasmius</taxon>
    </lineage>
</organism>
<keyword evidence="3" id="KW-1185">Reference proteome</keyword>